<feature type="region of interest" description="Disordered" evidence="1">
    <location>
        <begin position="95"/>
        <end position="218"/>
    </location>
</feature>
<reference evidence="2" key="1">
    <citation type="submission" date="2021-01" db="EMBL/GenBank/DDBJ databases">
        <authorList>
            <person name="Corre E."/>
            <person name="Pelletier E."/>
            <person name="Niang G."/>
            <person name="Scheremetjew M."/>
            <person name="Finn R."/>
            <person name="Kale V."/>
            <person name="Holt S."/>
            <person name="Cochrane G."/>
            <person name="Meng A."/>
            <person name="Brown T."/>
            <person name="Cohen L."/>
        </authorList>
    </citation>
    <scope>NUCLEOTIDE SEQUENCE</scope>
    <source>
        <strain evidence="2">Isolate 1302-5</strain>
    </source>
</reference>
<feature type="compositionally biased region" description="Basic and acidic residues" evidence="1">
    <location>
        <begin position="208"/>
        <end position="218"/>
    </location>
</feature>
<feature type="compositionally biased region" description="Basic and acidic residues" evidence="1">
    <location>
        <begin position="1"/>
        <end position="20"/>
    </location>
</feature>
<dbReference type="EMBL" id="HBKQ01001374">
    <property type="protein sequence ID" value="CAE2201608.1"/>
    <property type="molecule type" value="Transcribed_RNA"/>
</dbReference>
<evidence type="ECO:0000256" key="1">
    <source>
        <dbReference type="SAM" id="MobiDB-lite"/>
    </source>
</evidence>
<dbReference type="AlphaFoldDB" id="A0A7S4HJZ9"/>
<name>A0A7S4HJZ9_9STRA</name>
<gene>
    <name evidence="2" type="ORF">OAUR00152_LOCUS961</name>
</gene>
<evidence type="ECO:0000313" key="2">
    <source>
        <dbReference type="EMBL" id="CAE2201608.1"/>
    </source>
</evidence>
<feature type="compositionally biased region" description="Basic and acidic residues" evidence="1">
    <location>
        <begin position="42"/>
        <end position="64"/>
    </location>
</feature>
<proteinExistence type="predicted"/>
<feature type="region of interest" description="Disordered" evidence="1">
    <location>
        <begin position="1"/>
        <end position="74"/>
    </location>
</feature>
<sequence length="218" mass="24335">MARELNERKLEEQRKKREESDFAASYRAGSASDLSHGNAQDLMEREIQSKKEEDLRRRRSDQSKPADATTSSSIEVAAELLELLALKGKKKEATEHFSHNDYQGDDDGQRNSLSRICPGGQKRRSADALCESAGERRKSARQGGRPIPGSGGAAGALREEEGGDGTLRERLGQRCRQQKEELLPYGVGAIRPGGQDRRITEALWEPPGQRREPRRELQ</sequence>
<feature type="compositionally biased region" description="Basic and acidic residues" evidence="1">
    <location>
        <begin position="166"/>
        <end position="182"/>
    </location>
</feature>
<organism evidence="2">
    <name type="scientific">Odontella aurita</name>
    <dbReference type="NCBI Taxonomy" id="265563"/>
    <lineage>
        <taxon>Eukaryota</taxon>
        <taxon>Sar</taxon>
        <taxon>Stramenopiles</taxon>
        <taxon>Ochrophyta</taxon>
        <taxon>Bacillariophyta</taxon>
        <taxon>Mediophyceae</taxon>
        <taxon>Biddulphiophycidae</taxon>
        <taxon>Eupodiscales</taxon>
        <taxon>Odontellaceae</taxon>
        <taxon>Odontella</taxon>
    </lineage>
</organism>
<accession>A0A7S4HJZ9</accession>
<protein>
    <submittedName>
        <fullName evidence="2">Uncharacterized protein</fullName>
    </submittedName>
</protein>